<gene>
    <name evidence="1" type="ORF">Fot_01524</name>
</gene>
<evidence type="ECO:0000313" key="1">
    <source>
        <dbReference type="EMBL" id="KAL2556785.1"/>
    </source>
</evidence>
<name>A0ABD1X480_9LAMI</name>
<accession>A0ABD1X480</accession>
<comment type="caution">
    <text evidence="1">The sequence shown here is derived from an EMBL/GenBank/DDBJ whole genome shotgun (WGS) entry which is preliminary data.</text>
</comment>
<organism evidence="1 2">
    <name type="scientific">Forsythia ovata</name>
    <dbReference type="NCBI Taxonomy" id="205694"/>
    <lineage>
        <taxon>Eukaryota</taxon>
        <taxon>Viridiplantae</taxon>
        <taxon>Streptophyta</taxon>
        <taxon>Embryophyta</taxon>
        <taxon>Tracheophyta</taxon>
        <taxon>Spermatophyta</taxon>
        <taxon>Magnoliopsida</taxon>
        <taxon>eudicotyledons</taxon>
        <taxon>Gunneridae</taxon>
        <taxon>Pentapetalae</taxon>
        <taxon>asterids</taxon>
        <taxon>lamiids</taxon>
        <taxon>Lamiales</taxon>
        <taxon>Oleaceae</taxon>
        <taxon>Forsythieae</taxon>
        <taxon>Forsythia</taxon>
    </lineage>
</organism>
<proteinExistence type="predicted"/>
<evidence type="ECO:0000313" key="2">
    <source>
        <dbReference type="Proteomes" id="UP001604277"/>
    </source>
</evidence>
<keyword evidence="2" id="KW-1185">Reference proteome</keyword>
<reference evidence="2" key="1">
    <citation type="submission" date="2024-07" db="EMBL/GenBank/DDBJ databases">
        <title>Two chromosome-level genome assemblies of Korean endemic species Abeliophyllum distichum and Forsythia ovata (Oleaceae).</title>
        <authorList>
            <person name="Jang H."/>
        </authorList>
    </citation>
    <scope>NUCLEOTIDE SEQUENCE [LARGE SCALE GENOMIC DNA]</scope>
</reference>
<sequence length="110" mass="12742">MEKYMATNLFNKFNKKELQIKRNRDGSNGMKRCSDDWPKCYFFSYSDCGLATENKGLSQTYVDIGSDCYREAYGEERIVPKLHRDTDGDCYSEQRIPLNLRGGFGSDCYS</sequence>
<protein>
    <submittedName>
        <fullName evidence="1">Uncharacterized protein</fullName>
    </submittedName>
</protein>
<dbReference type="AlphaFoldDB" id="A0ABD1X480"/>
<dbReference type="Proteomes" id="UP001604277">
    <property type="component" value="Unassembled WGS sequence"/>
</dbReference>
<dbReference type="EMBL" id="JBFOLJ010000001">
    <property type="protein sequence ID" value="KAL2556785.1"/>
    <property type="molecule type" value="Genomic_DNA"/>
</dbReference>